<dbReference type="PANTHER" id="PTHR42060">
    <property type="entry name" value="NHL REPEAT-CONTAINING PROTEIN-RELATED"/>
    <property type="match status" value="1"/>
</dbReference>
<dbReference type="EMBL" id="JAQQWP010000006">
    <property type="protein sequence ID" value="KAK8114578.1"/>
    <property type="molecule type" value="Genomic_DNA"/>
</dbReference>
<dbReference type="InterPro" id="IPR011042">
    <property type="entry name" value="6-blade_b-propeller_TolB-like"/>
</dbReference>
<keyword evidence="2" id="KW-1185">Reference proteome</keyword>
<dbReference type="Gene3D" id="2.120.10.30">
    <property type="entry name" value="TolB, C-terminal domain"/>
    <property type="match status" value="1"/>
</dbReference>
<dbReference type="SUPFAM" id="SSF63829">
    <property type="entry name" value="Calcium-dependent phosphotriesterase"/>
    <property type="match status" value="1"/>
</dbReference>
<dbReference type="PANTHER" id="PTHR42060:SF1">
    <property type="entry name" value="NHL REPEAT-CONTAINING PROTEIN"/>
    <property type="match status" value="1"/>
</dbReference>
<dbReference type="AlphaFoldDB" id="A0AAW0QW40"/>
<dbReference type="InterPro" id="IPR052998">
    <property type="entry name" value="Hetero-Diels-Alderase-like"/>
</dbReference>
<evidence type="ECO:0008006" key="3">
    <source>
        <dbReference type="Google" id="ProtNLM"/>
    </source>
</evidence>
<accession>A0AAW0QW40</accession>
<reference evidence="1 2" key="1">
    <citation type="submission" date="2023-01" db="EMBL/GenBank/DDBJ databases">
        <title>Analysis of 21 Apiospora genomes using comparative genomics revels a genus with tremendous synthesis potential of carbohydrate active enzymes and secondary metabolites.</title>
        <authorList>
            <person name="Sorensen T."/>
        </authorList>
    </citation>
    <scope>NUCLEOTIDE SEQUENCE [LARGE SCALE GENOMIC DNA]</scope>
    <source>
        <strain evidence="1 2">CBS 117206</strain>
    </source>
</reference>
<organism evidence="1 2">
    <name type="scientific">Apiospora kogelbergensis</name>
    <dbReference type="NCBI Taxonomy" id="1337665"/>
    <lineage>
        <taxon>Eukaryota</taxon>
        <taxon>Fungi</taxon>
        <taxon>Dikarya</taxon>
        <taxon>Ascomycota</taxon>
        <taxon>Pezizomycotina</taxon>
        <taxon>Sordariomycetes</taxon>
        <taxon>Xylariomycetidae</taxon>
        <taxon>Amphisphaeriales</taxon>
        <taxon>Apiosporaceae</taxon>
        <taxon>Apiospora</taxon>
    </lineage>
</organism>
<gene>
    <name evidence="1" type="ORF">PG999_006647</name>
</gene>
<evidence type="ECO:0000313" key="2">
    <source>
        <dbReference type="Proteomes" id="UP001392437"/>
    </source>
</evidence>
<sequence>MPVIEDDSVPVVLITQMPSDAWVEGLAVRPNGRILLTRLDQPEVYDFQAEDKDAAPELLCTFPSSNGIMNICPLKGRHDEYAVVSANINMAKSQFSDFVIWRIALTPGSKAAPEPIRIATIPEAGCILSLTAATERILLLADSAKHCIWQLDIETGESSVLISDDSMKIKSAGDFFGLNRMRVAGDFVVFTNTSAGTICKVPVGPDADRLRTLGPVETTTDDVVDCDGWAMADVNGGNGSFYLANYMDGILWKLVVDPVSAESTSSIVMTDLVSPTAVEVMHVNGQPKIFVVCCGQIDVGWVKDRVSWSDINAAVQVTVTTTEEVVEAA</sequence>
<comment type="caution">
    <text evidence="1">The sequence shown here is derived from an EMBL/GenBank/DDBJ whole genome shotgun (WGS) entry which is preliminary data.</text>
</comment>
<proteinExistence type="predicted"/>
<protein>
    <recommendedName>
        <fullName evidence="3">PQQ-like domain-containing protein</fullName>
    </recommendedName>
</protein>
<evidence type="ECO:0000313" key="1">
    <source>
        <dbReference type="EMBL" id="KAK8114578.1"/>
    </source>
</evidence>
<dbReference type="Proteomes" id="UP001392437">
    <property type="component" value="Unassembled WGS sequence"/>
</dbReference>
<name>A0AAW0QW40_9PEZI</name>